<evidence type="ECO:0000256" key="1">
    <source>
        <dbReference type="ARBA" id="ARBA00023125"/>
    </source>
</evidence>
<keyword evidence="1 2" id="KW-0238">DNA-binding</keyword>
<proteinExistence type="predicted"/>
<organism evidence="4 5">
    <name type="scientific">Duganella guangzhouensis</name>
    <dbReference type="NCBI Taxonomy" id="2666084"/>
    <lineage>
        <taxon>Bacteria</taxon>
        <taxon>Pseudomonadati</taxon>
        <taxon>Pseudomonadota</taxon>
        <taxon>Betaproteobacteria</taxon>
        <taxon>Burkholderiales</taxon>
        <taxon>Oxalobacteraceae</taxon>
        <taxon>Telluria group</taxon>
        <taxon>Duganella</taxon>
    </lineage>
</organism>
<evidence type="ECO:0000256" key="2">
    <source>
        <dbReference type="PROSITE-ProRule" id="PRU00335"/>
    </source>
</evidence>
<name>A0A6I2KVU8_9BURK</name>
<dbReference type="InterPro" id="IPR001647">
    <property type="entry name" value="HTH_TetR"/>
</dbReference>
<protein>
    <submittedName>
        <fullName evidence="4">TetR family transcriptional regulator</fullName>
    </submittedName>
</protein>
<dbReference type="EMBL" id="WKJK01000001">
    <property type="protein sequence ID" value="MRW88504.1"/>
    <property type="molecule type" value="Genomic_DNA"/>
</dbReference>
<gene>
    <name evidence="4" type="ORF">GJ699_00730</name>
</gene>
<dbReference type="GO" id="GO:0003677">
    <property type="term" value="F:DNA binding"/>
    <property type="evidence" value="ECO:0007669"/>
    <property type="project" value="UniProtKB-UniRule"/>
</dbReference>
<comment type="caution">
    <text evidence="4">The sequence shown here is derived from an EMBL/GenBank/DDBJ whole genome shotgun (WGS) entry which is preliminary data.</text>
</comment>
<evidence type="ECO:0000259" key="3">
    <source>
        <dbReference type="PROSITE" id="PS50977"/>
    </source>
</evidence>
<feature type="DNA-binding region" description="H-T-H motif" evidence="2">
    <location>
        <begin position="99"/>
        <end position="118"/>
    </location>
</feature>
<accession>A0A6I2KVU8</accession>
<dbReference type="AlphaFoldDB" id="A0A6I2KVU8"/>
<evidence type="ECO:0000313" key="4">
    <source>
        <dbReference type="EMBL" id="MRW88504.1"/>
    </source>
</evidence>
<dbReference type="InterPro" id="IPR036271">
    <property type="entry name" value="Tet_transcr_reg_TetR-rel_C_sf"/>
</dbReference>
<evidence type="ECO:0000313" key="5">
    <source>
        <dbReference type="Proteomes" id="UP000433309"/>
    </source>
</evidence>
<dbReference type="Proteomes" id="UP000433309">
    <property type="component" value="Unassembled WGS sequence"/>
</dbReference>
<dbReference type="PROSITE" id="PS50977">
    <property type="entry name" value="HTH_TETR_2"/>
    <property type="match status" value="1"/>
</dbReference>
<feature type="domain" description="HTH tetR-type" evidence="3">
    <location>
        <begin position="76"/>
        <end position="136"/>
    </location>
</feature>
<dbReference type="Pfam" id="PF17940">
    <property type="entry name" value="TetR_C_31"/>
    <property type="match status" value="1"/>
</dbReference>
<dbReference type="Pfam" id="PF00440">
    <property type="entry name" value="TetR_N"/>
    <property type="match status" value="1"/>
</dbReference>
<dbReference type="Gene3D" id="1.10.357.10">
    <property type="entry name" value="Tetracycline Repressor, domain 2"/>
    <property type="match status" value="1"/>
</dbReference>
<reference evidence="4 5" key="1">
    <citation type="submission" date="2019-11" db="EMBL/GenBank/DDBJ databases">
        <title>Novel species isolated from a subtropical stream in China.</title>
        <authorList>
            <person name="Lu H."/>
        </authorList>
    </citation>
    <scope>NUCLEOTIDE SEQUENCE [LARGE SCALE GENOMIC DNA]</scope>
    <source>
        <strain evidence="4 5">FT80W</strain>
    </source>
</reference>
<dbReference type="SUPFAM" id="SSF48498">
    <property type="entry name" value="Tetracyclin repressor-like, C-terminal domain"/>
    <property type="match status" value="1"/>
</dbReference>
<dbReference type="InterPro" id="IPR009057">
    <property type="entry name" value="Homeodomain-like_sf"/>
</dbReference>
<sequence>MNRQLPYYLDFFDFSRQPVLAAVAGAPARHRHAPDRRHALGQVDNCCGGRGKALQSGGINAEVVHVRSKSGKPEYGEGRQALIEAAIRLVAREGLVKLTYRSLAAEANMTAGALQHHFSAIDQVLDEALEYCLEQSTRYSRAIHSLSDFIDVVVSFTRAEPALQIFQVELFAAARLRPSLAILVERHQESYRELVRDMLTDLNIAHDDSLVEFITAAIDGIVFQVVMQNDERQRQRMDLQFDTLKRVIAGYPAIA</sequence>
<dbReference type="SUPFAM" id="SSF46689">
    <property type="entry name" value="Homeodomain-like"/>
    <property type="match status" value="1"/>
</dbReference>
<keyword evidence="5" id="KW-1185">Reference proteome</keyword>
<dbReference type="InterPro" id="IPR041583">
    <property type="entry name" value="TetR_C_31"/>
</dbReference>